<dbReference type="PANTHER" id="PTHR35871:SF1">
    <property type="entry name" value="CXC1-LIKE CYSTEINE CLUSTER ASSOCIATED WITH KDZ TRANSPOSASES DOMAIN-CONTAINING PROTEIN"/>
    <property type="match status" value="1"/>
</dbReference>
<proteinExistence type="predicted"/>
<evidence type="ECO:0000313" key="1">
    <source>
        <dbReference type="EMBL" id="KAF9787435.1"/>
    </source>
</evidence>
<comment type="caution">
    <text evidence="1">The sequence shown here is derived from an EMBL/GenBank/DDBJ whole genome shotgun (WGS) entry which is preliminary data.</text>
</comment>
<dbReference type="EMBL" id="WIUZ02000005">
    <property type="protein sequence ID" value="KAF9787435.1"/>
    <property type="molecule type" value="Genomic_DNA"/>
</dbReference>
<reference evidence="1" key="2">
    <citation type="submission" date="2020-11" db="EMBL/GenBank/DDBJ databases">
        <authorList>
            <consortium name="DOE Joint Genome Institute"/>
            <person name="Kuo A."/>
            <person name="Miyauchi S."/>
            <person name="Kiss E."/>
            <person name="Drula E."/>
            <person name="Kohler A."/>
            <person name="Sanchez-Garcia M."/>
            <person name="Andreopoulos B."/>
            <person name="Barry K.W."/>
            <person name="Bonito G."/>
            <person name="Buee M."/>
            <person name="Carver A."/>
            <person name="Chen C."/>
            <person name="Cichocki N."/>
            <person name="Clum A."/>
            <person name="Culley D."/>
            <person name="Crous P.W."/>
            <person name="Fauchery L."/>
            <person name="Girlanda M."/>
            <person name="Hayes R."/>
            <person name="Keri Z."/>
            <person name="Labutti K."/>
            <person name="Lipzen A."/>
            <person name="Lombard V."/>
            <person name="Magnuson J."/>
            <person name="Maillard F."/>
            <person name="Morin E."/>
            <person name="Murat C."/>
            <person name="Nolan M."/>
            <person name="Ohm R."/>
            <person name="Pangilinan J."/>
            <person name="Pereira M."/>
            <person name="Perotto S."/>
            <person name="Peter M."/>
            <person name="Riley R."/>
            <person name="Sitrit Y."/>
            <person name="Stielow B."/>
            <person name="Szollosi G."/>
            <person name="Zifcakova L."/>
            <person name="Stursova M."/>
            <person name="Spatafora J.W."/>
            <person name="Tedersoo L."/>
            <person name="Vaario L.-M."/>
            <person name="Yamada A."/>
            <person name="Yan M."/>
            <person name="Wang P."/>
            <person name="Xu J."/>
            <person name="Bruns T."/>
            <person name="Baldrian P."/>
            <person name="Vilgalys R."/>
            <person name="Henrissat B."/>
            <person name="Grigoriev I.V."/>
            <person name="Hibbett D."/>
            <person name="Nagy L.G."/>
            <person name="Martin F.M."/>
        </authorList>
    </citation>
    <scope>NUCLEOTIDE SEQUENCE</scope>
    <source>
        <strain evidence="1">UH-Tt-Lm1</strain>
    </source>
</reference>
<sequence length="197" mass="22737">MVKKVQMAAGTFADGSPHLFYFPDGHKFAGLFKGMNVILEERGFRDQTRDLKWECPGFRCPPGRTDCCVRRTLYSQPDFQGVTFLLEEHCGKCGFDVLFLPKFHPELNFVEQCRGRAKWSYCQLPASSGEEDLEMNALKSLDLVPLPLMRRFSNRLLRFMDAYRKGLNGEQAAWAGKKYHSHRLLPPSWRKDLEAKL</sequence>
<gene>
    <name evidence="1" type="ORF">BJ322DRAFT_1055161</name>
</gene>
<dbReference type="Proteomes" id="UP000736335">
    <property type="component" value="Unassembled WGS sequence"/>
</dbReference>
<dbReference type="PANTHER" id="PTHR35871">
    <property type="entry name" value="EXPRESSED PROTEIN"/>
    <property type="match status" value="1"/>
</dbReference>
<accession>A0A9P6HJS2</accession>
<dbReference type="AlphaFoldDB" id="A0A9P6HJS2"/>
<dbReference type="OrthoDB" id="2416294at2759"/>
<keyword evidence="2" id="KW-1185">Reference proteome</keyword>
<organism evidence="1 2">
    <name type="scientific">Thelephora terrestris</name>
    <dbReference type="NCBI Taxonomy" id="56493"/>
    <lineage>
        <taxon>Eukaryota</taxon>
        <taxon>Fungi</taxon>
        <taxon>Dikarya</taxon>
        <taxon>Basidiomycota</taxon>
        <taxon>Agaricomycotina</taxon>
        <taxon>Agaricomycetes</taxon>
        <taxon>Thelephorales</taxon>
        <taxon>Thelephoraceae</taxon>
        <taxon>Thelephora</taxon>
    </lineage>
</organism>
<reference evidence="1" key="1">
    <citation type="journal article" date="2020" name="Nat. Commun.">
        <title>Large-scale genome sequencing of mycorrhizal fungi provides insights into the early evolution of symbiotic traits.</title>
        <authorList>
            <person name="Miyauchi S."/>
            <person name="Kiss E."/>
            <person name="Kuo A."/>
            <person name="Drula E."/>
            <person name="Kohler A."/>
            <person name="Sanchez-Garcia M."/>
            <person name="Morin E."/>
            <person name="Andreopoulos B."/>
            <person name="Barry K.W."/>
            <person name="Bonito G."/>
            <person name="Buee M."/>
            <person name="Carver A."/>
            <person name="Chen C."/>
            <person name="Cichocki N."/>
            <person name="Clum A."/>
            <person name="Culley D."/>
            <person name="Crous P.W."/>
            <person name="Fauchery L."/>
            <person name="Girlanda M."/>
            <person name="Hayes R.D."/>
            <person name="Keri Z."/>
            <person name="LaButti K."/>
            <person name="Lipzen A."/>
            <person name="Lombard V."/>
            <person name="Magnuson J."/>
            <person name="Maillard F."/>
            <person name="Murat C."/>
            <person name="Nolan M."/>
            <person name="Ohm R.A."/>
            <person name="Pangilinan J."/>
            <person name="Pereira M.F."/>
            <person name="Perotto S."/>
            <person name="Peter M."/>
            <person name="Pfister S."/>
            <person name="Riley R."/>
            <person name="Sitrit Y."/>
            <person name="Stielow J.B."/>
            <person name="Szollosi G."/>
            <person name="Zifcakova L."/>
            <person name="Stursova M."/>
            <person name="Spatafora J.W."/>
            <person name="Tedersoo L."/>
            <person name="Vaario L.M."/>
            <person name="Yamada A."/>
            <person name="Yan M."/>
            <person name="Wang P."/>
            <person name="Xu J."/>
            <person name="Bruns T."/>
            <person name="Baldrian P."/>
            <person name="Vilgalys R."/>
            <person name="Dunand C."/>
            <person name="Henrissat B."/>
            <person name="Grigoriev I.V."/>
            <person name="Hibbett D."/>
            <person name="Nagy L.G."/>
            <person name="Martin F.M."/>
        </authorList>
    </citation>
    <scope>NUCLEOTIDE SEQUENCE</scope>
    <source>
        <strain evidence="1">UH-Tt-Lm1</strain>
    </source>
</reference>
<name>A0A9P6HJS2_9AGAM</name>
<protein>
    <submittedName>
        <fullName evidence="1">Uncharacterized protein</fullName>
    </submittedName>
</protein>
<evidence type="ECO:0000313" key="2">
    <source>
        <dbReference type="Proteomes" id="UP000736335"/>
    </source>
</evidence>